<feature type="non-terminal residue" evidence="1">
    <location>
        <position position="1"/>
    </location>
</feature>
<dbReference type="SUPFAM" id="SSF54637">
    <property type="entry name" value="Thioesterase/thiol ester dehydrase-isomerase"/>
    <property type="match status" value="1"/>
</dbReference>
<name>A0A381YBX2_9ZZZZ</name>
<dbReference type="EMBL" id="UINC01017876">
    <property type="protein sequence ID" value="SVA74599.1"/>
    <property type="molecule type" value="Genomic_DNA"/>
</dbReference>
<organism evidence="1">
    <name type="scientific">marine metagenome</name>
    <dbReference type="NCBI Taxonomy" id="408172"/>
    <lineage>
        <taxon>unclassified sequences</taxon>
        <taxon>metagenomes</taxon>
        <taxon>ecological metagenomes</taxon>
    </lineage>
</organism>
<evidence type="ECO:0000313" key="1">
    <source>
        <dbReference type="EMBL" id="SVA74599.1"/>
    </source>
</evidence>
<dbReference type="AlphaFoldDB" id="A0A381YBX2"/>
<dbReference type="Gene3D" id="3.10.129.10">
    <property type="entry name" value="Hotdog Thioesterase"/>
    <property type="match status" value="1"/>
</dbReference>
<sequence length="179" mass="20141">VLLYNATIKAADLPSRIGDKMPVQQSLQDQYYSRGTCFGCGPCNVEGLQIKSYPKDKGVTATWTSSEFHGNGFGFLNGGIISTLLDCHSAACMMNETVARYGVFCVDDLEHFDDEHPVYLTNQITVTFHRPVLLSQAVELFSECLTWSERSCRYHSELRYGGKLAAEAEVLWKRFHSKR</sequence>
<accession>A0A381YBX2</accession>
<dbReference type="InterPro" id="IPR029069">
    <property type="entry name" value="HotDog_dom_sf"/>
</dbReference>
<protein>
    <recommendedName>
        <fullName evidence="2">Thioesterase domain-containing protein</fullName>
    </recommendedName>
</protein>
<reference evidence="1" key="1">
    <citation type="submission" date="2018-05" db="EMBL/GenBank/DDBJ databases">
        <authorList>
            <person name="Lanie J.A."/>
            <person name="Ng W.-L."/>
            <person name="Kazmierczak K.M."/>
            <person name="Andrzejewski T.M."/>
            <person name="Davidsen T.M."/>
            <person name="Wayne K.J."/>
            <person name="Tettelin H."/>
            <person name="Glass J.I."/>
            <person name="Rusch D."/>
            <person name="Podicherti R."/>
            <person name="Tsui H.-C.T."/>
            <person name="Winkler M.E."/>
        </authorList>
    </citation>
    <scope>NUCLEOTIDE SEQUENCE</scope>
</reference>
<gene>
    <name evidence="1" type="ORF">METZ01_LOCUS127453</name>
</gene>
<proteinExistence type="predicted"/>
<evidence type="ECO:0008006" key="2">
    <source>
        <dbReference type="Google" id="ProtNLM"/>
    </source>
</evidence>